<comment type="caution">
    <text evidence="1">The sequence shown here is derived from an EMBL/GenBank/DDBJ whole genome shotgun (WGS) entry which is preliminary data.</text>
</comment>
<gene>
    <name evidence="1" type="ORF">DL240_17925</name>
</gene>
<dbReference type="RefSeq" id="WP_111731276.1">
    <property type="nucleotide sequence ID" value="NZ_QHKO01000012.1"/>
</dbReference>
<organism evidence="1 2">
    <name type="scientific">Lujinxingia litoralis</name>
    <dbReference type="NCBI Taxonomy" id="2211119"/>
    <lineage>
        <taxon>Bacteria</taxon>
        <taxon>Deltaproteobacteria</taxon>
        <taxon>Bradymonadales</taxon>
        <taxon>Lujinxingiaceae</taxon>
        <taxon>Lujinxingia</taxon>
    </lineage>
</organism>
<dbReference type="Proteomes" id="UP000249169">
    <property type="component" value="Unassembled WGS sequence"/>
</dbReference>
<dbReference type="EMBL" id="QHKO01000012">
    <property type="protein sequence ID" value="RAL20258.1"/>
    <property type="molecule type" value="Genomic_DNA"/>
</dbReference>
<reference evidence="1 2" key="1">
    <citation type="submission" date="2018-05" db="EMBL/GenBank/DDBJ databases">
        <title>Lujinxingia marina gen. nov. sp. nov., a new facultative anaerobic member of the class Deltaproteobacteria, and proposal of Lujinxingaceae fam. nov.</title>
        <authorList>
            <person name="Li C.-M."/>
        </authorList>
    </citation>
    <scope>NUCLEOTIDE SEQUENCE [LARGE SCALE GENOMIC DNA]</scope>
    <source>
        <strain evidence="1 2">B210</strain>
    </source>
</reference>
<protein>
    <submittedName>
        <fullName evidence="1">Uncharacterized protein</fullName>
    </submittedName>
</protein>
<keyword evidence="2" id="KW-1185">Reference proteome</keyword>
<evidence type="ECO:0000313" key="2">
    <source>
        <dbReference type="Proteomes" id="UP000249169"/>
    </source>
</evidence>
<dbReference type="OrthoDB" id="5516775at2"/>
<dbReference type="AlphaFoldDB" id="A0A328C0Z7"/>
<name>A0A328C0Z7_9DELT</name>
<proteinExistence type="predicted"/>
<sequence>MRSSTEHLVGQLRQALPSTFELQALDDVIAVDYVHARGRLAAVVASDLKLELTLSVEFPEHPGLAGEALREAGRAALREELDRYGERGYRQVDSEQLPSRSMRPGTEEVPVYVTSVERGVASVDALVEELEWLAQERSQRQ</sequence>
<accession>A0A328C0Z7</accession>
<evidence type="ECO:0000313" key="1">
    <source>
        <dbReference type="EMBL" id="RAL20258.1"/>
    </source>
</evidence>